<dbReference type="OrthoDB" id="2299758at2"/>
<sequence length="109" mass="12529">MTDIIYIVKDSDKSEEVDIFEFLIKNKAMLNEHNADKNLKIFRVDNRGNVIPHNKKIQSFVDDTGYEHLPIALTLKQNALYTSSELSSMFEGLDIQSSNDENFSENKES</sequence>
<gene>
    <name evidence="1" type="ORF">FD20_GL001490</name>
</gene>
<protein>
    <recommendedName>
        <fullName evidence="3">Arsenical resistance operon trans-acting repressor ArsD</fullName>
    </recommendedName>
</protein>
<evidence type="ECO:0000313" key="2">
    <source>
        <dbReference type="Proteomes" id="UP000051155"/>
    </source>
</evidence>
<keyword evidence="2" id="KW-1185">Reference proteome</keyword>
<proteinExistence type="predicted"/>
<dbReference type="AlphaFoldDB" id="A0A0R1Q2F8"/>
<accession>A0A0R1Q2F8</accession>
<reference evidence="1 2" key="1">
    <citation type="journal article" date="2015" name="Genome Announc.">
        <title>Expanding the biotechnology potential of lactobacilli through comparative genomics of 213 strains and associated genera.</title>
        <authorList>
            <person name="Sun Z."/>
            <person name="Harris H.M."/>
            <person name="McCann A."/>
            <person name="Guo C."/>
            <person name="Argimon S."/>
            <person name="Zhang W."/>
            <person name="Yang X."/>
            <person name="Jeffery I.B."/>
            <person name="Cooney J.C."/>
            <person name="Kagawa T.F."/>
            <person name="Liu W."/>
            <person name="Song Y."/>
            <person name="Salvetti E."/>
            <person name="Wrobel A."/>
            <person name="Rasinkangas P."/>
            <person name="Parkhill J."/>
            <person name="Rea M.C."/>
            <person name="O'Sullivan O."/>
            <person name="Ritari J."/>
            <person name="Douillard F.P."/>
            <person name="Paul Ross R."/>
            <person name="Yang R."/>
            <person name="Briner A.E."/>
            <person name="Felis G.E."/>
            <person name="de Vos W.M."/>
            <person name="Barrangou R."/>
            <person name="Klaenhammer T.R."/>
            <person name="Caufield P.W."/>
            <person name="Cui Y."/>
            <person name="Zhang H."/>
            <person name="O'Toole P.W."/>
        </authorList>
    </citation>
    <scope>NUCLEOTIDE SEQUENCE [LARGE SCALE GENOMIC DNA]</scope>
    <source>
        <strain evidence="1 2">DSM 19971</strain>
    </source>
</reference>
<evidence type="ECO:0000313" key="1">
    <source>
        <dbReference type="EMBL" id="KRL35331.1"/>
    </source>
</evidence>
<evidence type="ECO:0008006" key="3">
    <source>
        <dbReference type="Google" id="ProtNLM"/>
    </source>
</evidence>
<dbReference type="PATRIC" id="fig|1423812.3.peg.1583"/>
<name>A0A0R1Q2F8_9LACO</name>
<dbReference type="RefSeq" id="WP_057738449.1">
    <property type="nucleotide sequence ID" value="NZ_AZEG01000032.1"/>
</dbReference>
<comment type="caution">
    <text evidence="1">The sequence shown here is derived from an EMBL/GenBank/DDBJ whole genome shotgun (WGS) entry which is preliminary data.</text>
</comment>
<dbReference type="Proteomes" id="UP000051155">
    <property type="component" value="Unassembled WGS sequence"/>
</dbReference>
<dbReference type="EMBL" id="AZEG01000032">
    <property type="protein sequence ID" value="KRL35331.1"/>
    <property type="molecule type" value="Genomic_DNA"/>
</dbReference>
<organism evidence="1 2">
    <name type="scientific">Liquorilactobacillus uvarum DSM 19971</name>
    <dbReference type="NCBI Taxonomy" id="1423812"/>
    <lineage>
        <taxon>Bacteria</taxon>
        <taxon>Bacillati</taxon>
        <taxon>Bacillota</taxon>
        <taxon>Bacilli</taxon>
        <taxon>Lactobacillales</taxon>
        <taxon>Lactobacillaceae</taxon>
        <taxon>Liquorilactobacillus</taxon>
    </lineage>
</organism>